<protein>
    <submittedName>
        <fullName evidence="1">Uncharacterized protein</fullName>
    </submittedName>
</protein>
<sequence length="60" mass="7187">MRVYRKTLQVTPWGSNEKMGRGPFLCLNYLNHLHHRQSRGGSCGLFMLVFNQNFRRELKY</sequence>
<dbReference type="Proteomes" id="UP000276133">
    <property type="component" value="Unassembled WGS sequence"/>
</dbReference>
<organism evidence="1 2">
    <name type="scientific">Brachionus plicatilis</name>
    <name type="common">Marine rotifer</name>
    <name type="synonym">Brachionus muelleri</name>
    <dbReference type="NCBI Taxonomy" id="10195"/>
    <lineage>
        <taxon>Eukaryota</taxon>
        <taxon>Metazoa</taxon>
        <taxon>Spiralia</taxon>
        <taxon>Gnathifera</taxon>
        <taxon>Rotifera</taxon>
        <taxon>Eurotatoria</taxon>
        <taxon>Monogononta</taxon>
        <taxon>Pseudotrocha</taxon>
        <taxon>Ploima</taxon>
        <taxon>Brachionidae</taxon>
        <taxon>Brachionus</taxon>
    </lineage>
</organism>
<dbReference type="AlphaFoldDB" id="A0A3M7QNX8"/>
<evidence type="ECO:0000313" key="1">
    <source>
        <dbReference type="EMBL" id="RNA12781.1"/>
    </source>
</evidence>
<evidence type="ECO:0000313" key="2">
    <source>
        <dbReference type="Proteomes" id="UP000276133"/>
    </source>
</evidence>
<proteinExistence type="predicted"/>
<gene>
    <name evidence="1" type="ORF">BpHYR1_023875</name>
</gene>
<name>A0A3M7QNX8_BRAPC</name>
<dbReference type="EMBL" id="REGN01005615">
    <property type="protein sequence ID" value="RNA12781.1"/>
    <property type="molecule type" value="Genomic_DNA"/>
</dbReference>
<reference evidence="1 2" key="1">
    <citation type="journal article" date="2018" name="Sci. Rep.">
        <title>Genomic signatures of local adaptation to the degree of environmental predictability in rotifers.</title>
        <authorList>
            <person name="Franch-Gras L."/>
            <person name="Hahn C."/>
            <person name="Garcia-Roger E.M."/>
            <person name="Carmona M.J."/>
            <person name="Serra M."/>
            <person name="Gomez A."/>
        </authorList>
    </citation>
    <scope>NUCLEOTIDE SEQUENCE [LARGE SCALE GENOMIC DNA]</scope>
    <source>
        <strain evidence="1">HYR1</strain>
    </source>
</reference>
<accession>A0A3M7QNX8</accession>
<keyword evidence="2" id="KW-1185">Reference proteome</keyword>
<comment type="caution">
    <text evidence="1">The sequence shown here is derived from an EMBL/GenBank/DDBJ whole genome shotgun (WGS) entry which is preliminary data.</text>
</comment>